<accession>A0A5K7S798</accession>
<keyword evidence="2" id="KW-1185">Reference proteome</keyword>
<dbReference type="Proteomes" id="UP001193389">
    <property type="component" value="Chromosome"/>
</dbReference>
<organism evidence="1 2">
    <name type="scientific">Aquipluma nitroreducens</name>
    <dbReference type="NCBI Taxonomy" id="2010828"/>
    <lineage>
        <taxon>Bacteria</taxon>
        <taxon>Pseudomonadati</taxon>
        <taxon>Bacteroidota</taxon>
        <taxon>Bacteroidia</taxon>
        <taxon>Marinilabiliales</taxon>
        <taxon>Prolixibacteraceae</taxon>
        <taxon>Aquipluma</taxon>
    </lineage>
</organism>
<evidence type="ECO:0000313" key="1">
    <source>
        <dbReference type="EMBL" id="BBE17433.1"/>
    </source>
</evidence>
<dbReference type="GO" id="GO:0005975">
    <property type="term" value="P:carbohydrate metabolic process"/>
    <property type="evidence" value="ECO:0007669"/>
    <property type="project" value="InterPro"/>
</dbReference>
<proteinExistence type="predicted"/>
<protein>
    <submittedName>
        <fullName evidence="1">Membrane protein</fullName>
    </submittedName>
</protein>
<reference evidence="1" key="1">
    <citation type="journal article" date="2020" name="Int. J. Syst. Evol. Microbiol.">
        <title>Aquipluma nitroreducens gen. nov. sp. nov., a novel facultatively anaerobic bacterium isolated from a freshwater lake.</title>
        <authorList>
            <person name="Watanabe M."/>
            <person name="Kojima H."/>
            <person name="Fukui M."/>
        </authorList>
    </citation>
    <scope>NUCLEOTIDE SEQUENCE</scope>
    <source>
        <strain evidence="1">MeG22</strain>
    </source>
</reference>
<dbReference type="SUPFAM" id="SSF48208">
    <property type="entry name" value="Six-hairpin glycosidases"/>
    <property type="match status" value="1"/>
</dbReference>
<dbReference type="Gene3D" id="1.50.10.20">
    <property type="match status" value="1"/>
</dbReference>
<dbReference type="InterPro" id="IPR008928">
    <property type="entry name" value="6-hairpin_glycosidase_sf"/>
</dbReference>
<gene>
    <name evidence="1" type="ORF">AQPE_1583</name>
</gene>
<evidence type="ECO:0000313" key="2">
    <source>
        <dbReference type="Proteomes" id="UP001193389"/>
    </source>
</evidence>
<dbReference type="EMBL" id="AP018694">
    <property type="protein sequence ID" value="BBE17433.1"/>
    <property type="molecule type" value="Genomic_DNA"/>
</dbReference>
<dbReference type="AlphaFoldDB" id="A0A5K7S798"/>
<name>A0A5K7S798_9BACT</name>
<dbReference type="KEGG" id="anf:AQPE_1583"/>
<sequence length="337" mass="37887">MQQANGLLLSSEGGRLVSLYDNALAAMAFTSYGDLDKAEKIFDFFNGRLESELLKRPGGFGQMRTVDGIPVDNSPHRWLGDNAWLLIALNNYHHVAQNTKYQNLVTALTNWIISLQDTDGGLWGGYASNGSRISKIAEGNIDAFNAIPGYTSFHQKLLIYFKNVRWDQTDKLIIAWAENPKYRYALDVLSWGYCSFEDFPVDVLSKTSRFKTTQTSTITKKPISGYCFDEDRDVVWLEGTGQMAVAFIKAKMESEAQKCLQEMKKNLIQSNSFPGSYALPYSANFGTSYGSDALWTGVDTNPAVSSTAWYLFGMLRFDPLELGYSKNIPNEDKFWTK</sequence>